<dbReference type="EMBL" id="CAJNNW010035176">
    <property type="protein sequence ID" value="CAE8726132.1"/>
    <property type="molecule type" value="Genomic_DNA"/>
</dbReference>
<evidence type="ECO:0000313" key="2">
    <source>
        <dbReference type="Proteomes" id="UP000626109"/>
    </source>
</evidence>
<protein>
    <submittedName>
        <fullName evidence="1">Uncharacterized protein</fullName>
    </submittedName>
</protein>
<proteinExistence type="predicted"/>
<reference evidence="1" key="1">
    <citation type="submission" date="2021-02" db="EMBL/GenBank/DDBJ databases">
        <authorList>
            <person name="Dougan E. K."/>
            <person name="Rhodes N."/>
            <person name="Thang M."/>
            <person name="Chan C."/>
        </authorList>
    </citation>
    <scope>NUCLEOTIDE SEQUENCE</scope>
</reference>
<evidence type="ECO:0000313" key="1">
    <source>
        <dbReference type="EMBL" id="CAE8726132.1"/>
    </source>
</evidence>
<comment type="caution">
    <text evidence="1">The sequence shown here is derived from an EMBL/GenBank/DDBJ whole genome shotgun (WGS) entry which is preliminary data.</text>
</comment>
<dbReference type="Proteomes" id="UP000626109">
    <property type="component" value="Unassembled WGS sequence"/>
</dbReference>
<gene>
    <name evidence="1" type="ORF">PGLA2088_LOCUS44382</name>
</gene>
<name>A0A813LBX9_POLGL</name>
<sequence length="414" mass="43506">MLPQEPIHWHHGAPRPQIGGWCSMPSGFQAFAPHPGGPCPHRPISGIPGSWEVDMWGGSISPATPACGSRAPVLAGGAGPRAAGAQGCLQQLACAGVHGSCLPWGAGMAPVLRPSGPSPMSSSASQVSTAGIYSASSGGFCQGGGTRWGWGPAAIVGQQPRSITPVPSAAQLLRLDPARVQSERGLPESARQRQVVECQVVLPVNARSISPRTRSTSKARMPLVPATSATPFAVSVATERASQAVRALRDLAGCSLQEAKEALIEAVAAQEDRVQKKAGTIAEEEPADIADEPIPGLPSAVDVSVQTDSPPAVSYAVLDSKLNITVVLACLAQGLMSSPSVCTFNMSLLNICLMEKEPGTRWTNEITVVIATWSSVLLSKLWRQLRLRFLLWQSLRRELTYGGDSLTLSNQVRK</sequence>
<accession>A0A813LBX9</accession>
<dbReference type="AlphaFoldDB" id="A0A813LBX9"/>
<organism evidence="1 2">
    <name type="scientific">Polarella glacialis</name>
    <name type="common">Dinoflagellate</name>
    <dbReference type="NCBI Taxonomy" id="89957"/>
    <lineage>
        <taxon>Eukaryota</taxon>
        <taxon>Sar</taxon>
        <taxon>Alveolata</taxon>
        <taxon>Dinophyceae</taxon>
        <taxon>Suessiales</taxon>
        <taxon>Suessiaceae</taxon>
        <taxon>Polarella</taxon>
    </lineage>
</organism>